<organism evidence="4 5">
    <name type="scientific">Vibrio gazogenes DSM 21264 = NBRC 103151</name>
    <dbReference type="NCBI Taxonomy" id="1123492"/>
    <lineage>
        <taxon>Bacteria</taxon>
        <taxon>Pseudomonadati</taxon>
        <taxon>Pseudomonadota</taxon>
        <taxon>Gammaproteobacteria</taxon>
        <taxon>Vibrionales</taxon>
        <taxon>Vibrionaceae</taxon>
        <taxon>Vibrio</taxon>
    </lineage>
</organism>
<evidence type="ECO:0000313" key="5">
    <source>
        <dbReference type="Proteomes" id="UP000184159"/>
    </source>
</evidence>
<dbReference type="PANTHER" id="PTHR30349">
    <property type="entry name" value="PHAGE INTEGRASE-RELATED"/>
    <property type="match status" value="1"/>
</dbReference>
<dbReference type="RefSeq" id="WP_072958327.1">
    <property type="nucleotide sequence ID" value="NZ_FQUH01000007.1"/>
</dbReference>
<dbReference type="AlphaFoldDB" id="A0A1M5A8U7"/>
<evidence type="ECO:0000256" key="2">
    <source>
        <dbReference type="ARBA" id="ARBA00023125"/>
    </source>
</evidence>
<sequence length="405" mass="46356">MTSQYHLIATSSDLNIGNVNTFPNEDGELSYSVDKTNSYKGVSLLFDPVGNPIFEVNAFILSRRIIEGLKDTKPSSFAMLSYFRFLDANNIKWDESNHHLKRYPIFLFRNNLENQIAKGNYSRETAKAFLSVVRRFYMFCYRHGYISELPFDIQGVTKYGQNITDCSIRGGYSGTKLRPLDDLDISHVRKNWENNGLSYEFRLAVSLSITTGLRAVEISDIKRDHFCIPKGFDGKTLTGIRIGPSNDCKTKYDLNREISMPVWLMKAFNSYHETSRYKNRATLFYQATGSTNIPALLTKSGNPFNTQMLNVLWGKLRKAIRQHDNKHFSHRLHDLRATFGANKLETLLNLGSLTTTQALAQLKSEMGHKDLATTMRYLTYWEGNPEKNMVPEVMTNILDGMTQQL</sequence>
<dbReference type="EMBL" id="FQUH01000007">
    <property type="protein sequence ID" value="SHF26683.1"/>
    <property type="molecule type" value="Genomic_DNA"/>
</dbReference>
<accession>A0A1M5A8U7</accession>
<keyword evidence="2" id="KW-0238">DNA-binding</keyword>
<keyword evidence="3" id="KW-0233">DNA recombination</keyword>
<evidence type="ECO:0000256" key="1">
    <source>
        <dbReference type="ARBA" id="ARBA00022908"/>
    </source>
</evidence>
<reference evidence="5" key="1">
    <citation type="submission" date="2016-11" db="EMBL/GenBank/DDBJ databases">
        <authorList>
            <person name="Varghese N."/>
            <person name="Submissions S."/>
        </authorList>
    </citation>
    <scope>NUCLEOTIDE SEQUENCE [LARGE SCALE GENOMIC DNA]</scope>
    <source>
        <strain evidence="5">DSM 21264</strain>
    </source>
</reference>
<dbReference type="Gene3D" id="1.10.150.130">
    <property type="match status" value="1"/>
</dbReference>
<dbReference type="InterPro" id="IPR011010">
    <property type="entry name" value="DNA_brk_join_enz"/>
</dbReference>
<dbReference type="Proteomes" id="UP000184159">
    <property type="component" value="Unassembled WGS sequence"/>
</dbReference>
<dbReference type="InterPro" id="IPR050090">
    <property type="entry name" value="Tyrosine_recombinase_XerCD"/>
</dbReference>
<keyword evidence="5" id="KW-1185">Reference proteome</keyword>
<dbReference type="Gene3D" id="1.10.443.10">
    <property type="entry name" value="Intergrase catalytic core"/>
    <property type="match status" value="1"/>
</dbReference>
<dbReference type="PANTHER" id="PTHR30349:SF64">
    <property type="entry name" value="PROPHAGE INTEGRASE INTD-RELATED"/>
    <property type="match status" value="1"/>
</dbReference>
<dbReference type="InterPro" id="IPR013762">
    <property type="entry name" value="Integrase-like_cat_sf"/>
</dbReference>
<evidence type="ECO:0000256" key="3">
    <source>
        <dbReference type="ARBA" id="ARBA00023172"/>
    </source>
</evidence>
<evidence type="ECO:0000313" key="4">
    <source>
        <dbReference type="EMBL" id="SHF26683.1"/>
    </source>
</evidence>
<keyword evidence="1" id="KW-0229">DNA integration</keyword>
<dbReference type="InterPro" id="IPR010998">
    <property type="entry name" value="Integrase_recombinase_N"/>
</dbReference>
<gene>
    <name evidence="4" type="ORF">SAMN02745781_01860</name>
</gene>
<protein>
    <recommendedName>
        <fullName evidence="6">Phage integrase family protein</fullName>
    </recommendedName>
</protein>
<dbReference type="GO" id="GO:0015074">
    <property type="term" value="P:DNA integration"/>
    <property type="evidence" value="ECO:0007669"/>
    <property type="project" value="UniProtKB-KW"/>
</dbReference>
<name>A0A1M5A8U7_VIBGA</name>
<evidence type="ECO:0008006" key="6">
    <source>
        <dbReference type="Google" id="ProtNLM"/>
    </source>
</evidence>
<dbReference type="GO" id="GO:0003677">
    <property type="term" value="F:DNA binding"/>
    <property type="evidence" value="ECO:0007669"/>
    <property type="project" value="UniProtKB-KW"/>
</dbReference>
<dbReference type="CDD" id="cd00397">
    <property type="entry name" value="DNA_BRE_C"/>
    <property type="match status" value="1"/>
</dbReference>
<dbReference type="SUPFAM" id="SSF56349">
    <property type="entry name" value="DNA breaking-rejoining enzymes"/>
    <property type="match status" value="1"/>
</dbReference>
<dbReference type="GO" id="GO:0006310">
    <property type="term" value="P:DNA recombination"/>
    <property type="evidence" value="ECO:0007669"/>
    <property type="project" value="UniProtKB-KW"/>
</dbReference>
<proteinExistence type="predicted"/>